<reference evidence="2 3" key="1">
    <citation type="journal article" date="2011" name="Science">
        <title>The ecoresponsive genome of Daphnia pulex.</title>
        <authorList>
            <person name="Colbourne J.K."/>
            <person name="Pfrender M.E."/>
            <person name="Gilbert D."/>
            <person name="Thomas W.K."/>
            <person name="Tucker A."/>
            <person name="Oakley T.H."/>
            <person name="Tokishita S."/>
            <person name="Aerts A."/>
            <person name="Arnold G.J."/>
            <person name="Basu M.K."/>
            <person name="Bauer D.J."/>
            <person name="Caceres C.E."/>
            <person name="Carmel L."/>
            <person name="Casola C."/>
            <person name="Choi J.H."/>
            <person name="Detter J.C."/>
            <person name="Dong Q."/>
            <person name="Dusheyko S."/>
            <person name="Eads B.D."/>
            <person name="Frohlich T."/>
            <person name="Geiler-Samerotte K.A."/>
            <person name="Gerlach D."/>
            <person name="Hatcher P."/>
            <person name="Jogdeo S."/>
            <person name="Krijgsveld J."/>
            <person name="Kriventseva E.V."/>
            <person name="Kultz D."/>
            <person name="Laforsch C."/>
            <person name="Lindquist E."/>
            <person name="Lopez J."/>
            <person name="Manak J.R."/>
            <person name="Muller J."/>
            <person name="Pangilinan J."/>
            <person name="Patwardhan R.P."/>
            <person name="Pitluck S."/>
            <person name="Pritham E.J."/>
            <person name="Rechtsteiner A."/>
            <person name="Rho M."/>
            <person name="Rogozin I.B."/>
            <person name="Sakarya O."/>
            <person name="Salamov A."/>
            <person name="Schaack S."/>
            <person name="Shapiro H."/>
            <person name="Shiga Y."/>
            <person name="Skalitzky C."/>
            <person name="Smith Z."/>
            <person name="Souvorov A."/>
            <person name="Sung W."/>
            <person name="Tang Z."/>
            <person name="Tsuchiya D."/>
            <person name="Tu H."/>
            <person name="Vos H."/>
            <person name="Wang M."/>
            <person name="Wolf Y.I."/>
            <person name="Yamagata H."/>
            <person name="Yamada T."/>
            <person name="Ye Y."/>
            <person name="Shaw J.R."/>
            <person name="Andrews J."/>
            <person name="Crease T.J."/>
            <person name="Tang H."/>
            <person name="Lucas S.M."/>
            <person name="Robertson H.M."/>
            <person name="Bork P."/>
            <person name="Koonin E.V."/>
            <person name="Zdobnov E.M."/>
            <person name="Grigoriev I.V."/>
            <person name="Lynch M."/>
            <person name="Boore J.L."/>
        </authorList>
    </citation>
    <scope>NUCLEOTIDE SEQUENCE [LARGE SCALE GENOMIC DNA]</scope>
</reference>
<protein>
    <submittedName>
        <fullName evidence="2">Uncharacterized protein</fullName>
    </submittedName>
</protein>
<proteinExistence type="predicted"/>
<keyword evidence="3" id="KW-1185">Reference proteome</keyword>
<dbReference type="HOGENOM" id="CLU_2981190_0_0_1"/>
<evidence type="ECO:0000313" key="2">
    <source>
        <dbReference type="EMBL" id="EFX86376.1"/>
    </source>
</evidence>
<organism evidence="2 3">
    <name type="scientific">Daphnia pulex</name>
    <name type="common">Water flea</name>
    <dbReference type="NCBI Taxonomy" id="6669"/>
    <lineage>
        <taxon>Eukaryota</taxon>
        <taxon>Metazoa</taxon>
        <taxon>Ecdysozoa</taxon>
        <taxon>Arthropoda</taxon>
        <taxon>Crustacea</taxon>
        <taxon>Branchiopoda</taxon>
        <taxon>Diplostraca</taxon>
        <taxon>Cladocera</taxon>
        <taxon>Anomopoda</taxon>
        <taxon>Daphniidae</taxon>
        <taxon>Daphnia</taxon>
    </lineage>
</organism>
<gene>
    <name evidence="2" type="ORF">DAPPUDRAFT_313222</name>
</gene>
<feature type="region of interest" description="Disordered" evidence="1">
    <location>
        <begin position="1"/>
        <end position="30"/>
    </location>
</feature>
<dbReference type="AlphaFoldDB" id="E9G231"/>
<feature type="compositionally biased region" description="Polar residues" evidence="1">
    <location>
        <begin position="9"/>
        <end position="20"/>
    </location>
</feature>
<name>E9G231_DAPPU</name>
<evidence type="ECO:0000313" key="3">
    <source>
        <dbReference type="Proteomes" id="UP000000305"/>
    </source>
</evidence>
<sequence length="58" mass="6780">MELEPKEWNLTNSQDVLSDNNKFEESKKHKYPEENETVAIKKQKSGRQCCSAYYPATL</sequence>
<dbReference type="EMBL" id="GL732530">
    <property type="protein sequence ID" value="EFX86376.1"/>
    <property type="molecule type" value="Genomic_DNA"/>
</dbReference>
<dbReference type="Proteomes" id="UP000000305">
    <property type="component" value="Unassembled WGS sequence"/>
</dbReference>
<feature type="compositionally biased region" description="Basic and acidic residues" evidence="1">
    <location>
        <begin position="21"/>
        <end position="30"/>
    </location>
</feature>
<accession>E9G231</accession>
<evidence type="ECO:0000256" key="1">
    <source>
        <dbReference type="SAM" id="MobiDB-lite"/>
    </source>
</evidence>
<dbReference type="InParanoid" id="E9G231"/>
<dbReference type="KEGG" id="dpx:DAPPUDRAFT_313222"/>